<comment type="caution">
    <text evidence="5">The sequence shown here is derived from an EMBL/GenBank/DDBJ whole genome shotgun (WGS) entry which is preliminary data.</text>
</comment>
<dbReference type="Gene3D" id="3.40.50.2300">
    <property type="match status" value="2"/>
</dbReference>
<evidence type="ECO:0000313" key="5">
    <source>
        <dbReference type="EMBL" id="GAA4657174.1"/>
    </source>
</evidence>
<evidence type="ECO:0000259" key="4">
    <source>
        <dbReference type="PROSITE" id="PS50932"/>
    </source>
</evidence>
<evidence type="ECO:0000313" key="6">
    <source>
        <dbReference type="Proteomes" id="UP001501195"/>
    </source>
</evidence>
<dbReference type="Pfam" id="PF00356">
    <property type="entry name" value="LacI"/>
    <property type="match status" value="1"/>
</dbReference>
<dbReference type="InterPro" id="IPR000843">
    <property type="entry name" value="HTH_LacI"/>
</dbReference>
<dbReference type="InterPro" id="IPR028082">
    <property type="entry name" value="Peripla_BP_I"/>
</dbReference>
<dbReference type="PROSITE" id="PS50932">
    <property type="entry name" value="HTH_LACI_2"/>
    <property type="match status" value="1"/>
</dbReference>
<dbReference type="SUPFAM" id="SSF53822">
    <property type="entry name" value="Periplasmic binding protein-like I"/>
    <property type="match status" value="1"/>
</dbReference>
<dbReference type="EMBL" id="BAABIL010000593">
    <property type="protein sequence ID" value="GAA4657174.1"/>
    <property type="molecule type" value="Genomic_DNA"/>
</dbReference>
<dbReference type="SMART" id="SM00354">
    <property type="entry name" value="HTH_LACI"/>
    <property type="match status" value="1"/>
</dbReference>
<dbReference type="SUPFAM" id="SSF47413">
    <property type="entry name" value="lambda repressor-like DNA-binding domains"/>
    <property type="match status" value="1"/>
</dbReference>
<protein>
    <submittedName>
        <fullName evidence="5">LacI family DNA-binding transcriptional regulator</fullName>
    </submittedName>
</protein>
<feature type="domain" description="HTH lacI-type" evidence="4">
    <location>
        <begin position="12"/>
        <end position="66"/>
    </location>
</feature>
<dbReference type="CDD" id="cd01392">
    <property type="entry name" value="HTH_LacI"/>
    <property type="match status" value="1"/>
</dbReference>
<dbReference type="InterPro" id="IPR046335">
    <property type="entry name" value="LacI/GalR-like_sensor"/>
</dbReference>
<keyword evidence="2 5" id="KW-0238">DNA-binding</keyword>
<dbReference type="GO" id="GO:0003677">
    <property type="term" value="F:DNA binding"/>
    <property type="evidence" value="ECO:0007669"/>
    <property type="project" value="UniProtKB-KW"/>
</dbReference>
<proteinExistence type="predicted"/>
<keyword evidence="1" id="KW-0805">Transcription regulation</keyword>
<accession>A0ABP8VC77</accession>
<evidence type="ECO:0000256" key="1">
    <source>
        <dbReference type="ARBA" id="ARBA00023015"/>
    </source>
</evidence>
<sequence length="354" mass="36915">MTATPAAGGRPPVMADVARVAGVSHQTVSRVLNDAGAVRPQTRARVLAAIEELGYRRNPAARALVTNRSGLLGVITPFGVHHGPVHTVLGVEEAARALGRSVVLTSLVEVRPDTLRAAVDHLAAQQVEGIVIVTSVASAVGALPAPPGVPVVVAQAHVTGALAGVSVDQELGARLATRHLLDLGHETVLHLRGPDGWPEGDRRERGWRRTLLEAGAPVVEPLPGDWSGDSGYAAGRELLRRWAALPPARRPARRPVAVFAANDLMALGLVHALQEAGVGVPAEVAVVGFDDVPAAAHSWPPLSTVRQDFRELGRRCVLAVLAQLGEAPAGPASAPIAPQLVVRDSSGGPVRRRR</sequence>
<reference evidence="6" key="1">
    <citation type="journal article" date="2019" name="Int. J. Syst. Evol. Microbiol.">
        <title>The Global Catalogue of Microorganisms (GCM) 10K type strain sequencing project: providing services to taxonomists for standard genome sequencing and annotation.</title>
        <authorList>
            <consortium name="The Broad Institute Genomics Platform"/>
            <consortium name="The Broad Institute Genome Sequencing Center for Infectious Disease"/>
            <person name="Wu L."/>
            <person name="Ma J."/>
        </authorList>
    </citation>
    <scope>NUCLEOTIDE SEQUENCE [LARGE SCALE GENOMIC DNA]</scope>
    <source>
        <strain evidence="6">JCM 18126</strain>
    </source>
</reference>
<dbReference type="PROSITE" id="PS00356">
    <property type="entry name" value="HTH_LACI_1"/>
    <property type="match status" value="1"/>
</dbReference>
<dbReference type="Pfam" id="PF13377">
    <property type="entry name" value="Peripla_BP_3"/>
    <property type="match status" value="1"/>
</dbReference>
<evidence type="ECO:0000256" key="3">
    <source>
        <dbReference type="ARBA" id="ARBA00023163"/>
    </source>
</evidence>
<dbReference type="Gene3D" id="1.10.260.40">
    <property type="entry name" value="lambda repressor-like DNA-binding domains"/>
    <property type="match status" value="1"/>
</dbReference>
<dbReference type="InterPro" id="IPR010982">
    <property type="entry name" value="Lambda_DNA-bd_dom_sf"/>
</dbReference>
<dbReference type="Proteomes" id="UP001501195">
    <property type="component" value="Unassembled WGS sequence"/>
</dbReference>
<name>A0ABP8VC77_9ACTN</name>
<dbReference type="CDD" id="cd01574">
    <property type="entry name" value="PBP1_LacI"/>
    <property type="match status" value="1"/>
</dbReference>
<dbReference type="RefSeq" id="WP_345713729.1">
    <property type="nucleotide sequence ID" value="NZ_BAABIL010000593.1"/>
</dbReference>
<keyword evidence="3" id="KW-0804">Transcription</keyword>
<dbReference type="PANTHER" id="PTHR30146:SF153">
    <property type="entry name" value="LACTOSE OPERON REPRESSOR"/>
    <property type="match status" value="1"/>
</dbReference>
<organism evidence="5 6">
    <name type="scientific">Kineococcus glutinatus</name>
    <dbReference type="NCBI Taxonomy" id="1070872"/>
    <lineage>
        <taxon>Bacteria</taxon>
        <taxon>Bacillati</taxon>
        <taxon>Actinomycetota</taxon>
        <taxon>Actinomycetes</taxon>
        <taxon>Kineosporiales</taxon>
        <taxon>Kineosporiaceae</taxon>
        <taxon>Kineococcus</taxon>
    </lineage>
</organism>
<gene>
    <name evidence="5" type="ORF">GCM10023225_31780</name>
</gene>
<dbReference type="PANTHER" id="PTHR30146">
    <property type="entry name" value="LACI-RELATED TRANSCRIPTIONAL REPRESSOR"/>
    <property type="match status" value="1"/>
</dbReference>
<keyword evidence="6" id="KW-1185">Reference proteome</keyword>
<evidence type="ECO:0000256" key="2">
    <source>
        <dbReference type="ARBA" id="ARBA00023125"/>
    </source>
</evidence>